<keyword evidence="2" id="KW-0732">Signal</keyword>
<keyword evidence="1" id="KW-0800">Toxin</keyword>
<accession>A0A8T0QYB4</accession>
<comment type="similarity">
    <text evidence="1">Belongs to the ribosome-inactivating protein family.</text>
</comment>
<gene>
    <name evidence="3" type="ORF">PVAP13_6NG223100</name>
</gene>
<dbReference type="Gene3D" id="3.40.420.10">
    <property type="entry name" value="Ricin (A subunit), domain 1"/>
    <property type="match status" value="1"/>
</dbReference>
<comment type="caution">
    <text evidence="3">The sequence shown here is derived from an EMBL/GenBank/DDBJ whole genome shotgun (WGS) entry which is preliminary data.</text>
</comment>
<keyword evidence="1" id="KW-0652">Protein synthesis inhibitor</keyword>
<keyword evidence="1" id="KW-0378">Hydrolase</keyword>
<keyword evidence="1" id="KW-0611">Plant defense</keyword>
<dbReference type="PANTHER" id="PTHR33453:SF46">
    <property type="entry name" value="RRNA N-GLYCOSYLASE"/>
    <property type="match status" value="1"/>
</dbReference>
<evidence type="ECO:0000313" key="4">
    <source>
        <dbReference type="Proteomes" id="UP000823388"/>
    </source>
</evidence>
<dbReference type="GO" id="GO:0090729">
    <property type="term" value="F:toxin activity"/>
    <property type="evidence" value="ECO:0007669"/>
    <property type="project" value="UniProtKB-KW"/>
</dbReference>
<dbReference type="InterPro" id="IPR036041">
    <property type="entry name" value="Ribosome-inact_prot_sf"/>
</dbReference>
<keyword evidence="4" id="KW-1185">Reference proteome</keyword>
<dbReference type="EMBL" id="CM029048">
    <property type="protein sequence ID" value="KAG2578287.1"/>
    <property type="molecule type" value="Genomic_DNA"/>
</dbReference>
<dbReference type="AlphaFoldDB" id="A0A8T0QYB4"/>
<comment type="catalytic activity">
    <reaction evidence="1">
        <text>Endohydrolysis of the N-glycosidic bond at one specific adenosine on the 28S rRNA.</text>
        <dbReference type="EC" id="3.2.2.22"/>
    </reaction>
</comment>
<dbReference type="GO" id="GO:0030598">
    <property type="term" value="F:rRNA N-glycosylase activity"/>
    <property type="evidence" value="ECO:0007669"/>
    <property type="project" value="UniProtKB-EC"/>
</dbReference>
<evidence type="ECO:0000313" key="3">
    <source>
        <dbReference type="EMBL" id="KAG2578287.1"/>
    </source>
</evidence>
<feature type="signal peptide" evidence="2">
    <location>
        <begin position="1"/>
        <end position="28"/>
    </location>
</feature>
<dbReference type="Pfam" id="PF00161">
    <property type="entry name" value="RIP"/>
    <property type="match status" value="1"/>
</dbReference>
<feature type="chain" id="PRO_5035785388" description="rRNA N-glycosylase" evidence="2">
    <location>
        <begin position="29"/>
        <end position="313"/>
    </location>
</feature>
<dbReference type="InterPro" id="IPR016138">
    <property type="entry name" value="Ribosome_inactivat_prot_sub1"/>
</dbReference>
<dbReference type="EC" id="3.2.2.22" evidence="1"/>
<protein>
    <recommendedName>
        <fullName evidence="1">rRNA N-glycosylase</fullName>
        <ecNumber evidence="1">3.2.2.22</ecNumber>
    </recommendedName>
</protein>
<dbReference type="Proteomes" id="UP000823388">
    <property type="component" value="Chromosome 6N"/>
</dbReference>
<dbReference type="InterPro" id="IPR001574">
    <property type="entry name" value="Ribosome_inactivat_prot"/>
</dbReference>
<dbReference type="GO" id="GO:0006952">
    <property type="term" value="P:defense response"/>
    <property type="evidence" value="ECO:0007669"/>
    <property type="project" value="UniProtKB-KW"/>
</dbReference>
<evidence type="ECO:0000256" key="2">
    <source>
        <dbReference type="SAM" id="SignalP"/>
    </source>
</evidence>
<dbReference type="PANTHER" id="PTHR33453">
    <property type="match status" value="1"/>
</dbReference>
<name>A0A8T0QYB4_PANVG</name>
<proteinExistence type="inferred from homology"/>
<reference evidence="3" key="1">
    <citation type="submission" date="2020-05" db="EMBL/GenBank/DDBJ databases">
        <title>WGS assembly of Panicum virgatum.</title>
        <authorList>
            <person name="Lovell J.T."/>
            <person name="Jenkins J."/>
            <person name="Shu S."/>
            <person name="Juenger T.E."/>
            <person name="Schmutz J."/>
        </authorList>
    </citation>
    <scope>NUCLEOTIDE SEQUENCE</scope>
    <source>
        <strain evidence="3">AP13</strain>
    </source>
</reference>
<dbReference type="GO" id="GO:0017148">
    <property type="term" value="P:negative regulation of translation"/>
    <property type="evidence" value="ECO:0007669"/>
    <property type="project" value="UniProtKB-KW"/>
</dbReference>
<sequence length="313" mass="35189">MHHMHAFLFPAVAALLSLLAALSGGGQAQATRTRHVYFNLATQPYQHLYTQLEALLKTPSNPPYNPRDIDGRYVLGPRRSDFRGAPHGWIMLHVTSGPQWVRANSATLALAEDDLYLYGFANGSNHWYFVNSFASGVRGATALPFGENYGALIKGGHKVLWKVPLGEGSAVFAVNTMATCDRARSQTGRIKDAFRRSIVMYCEAIRFKPIRMQFSGGNRWERRTHISAIHATWVIYWGKMSTLLVAWERSGRQTWGAPPFENHATTVRQKIHVGNPADALVKLDFILRPTHEQLRTLLVNTTRNHAYMYSPTD</sequence>
<evidence type="ECO:0000256" key="1">
    <source>
        <dbReference type="RuleBase" id="RU004915"/>
    </source>
</evidence>
<dbReference type="SUPFAM" id="SSF56371">
    <property type="entry name" value="Ribosome inactivating proteins (RIP)"/>
    <property type="match status" value="1"/>
</dbReference>
<organism evidence="3 4">
    <name type="scientific">Panicum virgatum</name>
    <name type="common">Blackwell switchgrass</name>
    <dbReference type="NCBI Taxonomy" id="38727"/>
    <lineage>
        <taxon>Eukaryota</taxon>
        <taxon>Viridiplantae</taxon>
        <taxon>Streptophyta</taxon>
        <taxon>Embryophyta</taxon>
        <taxon>Tracheophyta</taxon>
        <taxon>Spermatophyta</taxon>
        <taxon>Magnoliopsida</taxon>
        <taxon>Liliopsida</taxon>
        <taxon>Poales</taxon>
        <taxon>Poaceae</taxon>
        <taxon>PACMAD clade</taxon>
        <taxon>Panicoideae</taxon>
        <taxon>Panicodae</taxon>
        <taxon>Paniceae</taxon>
        <taxon>Panicinae</taxon>
        <taxon>Panicum</taxon>
        <taxon>Panicum sect. Hiantes</taxon>
    </lineage>
</organism>